<protein>
    <recommendedName>
        <fullName evidence="4">NAD(P)-binding domain-containing protein</fullName>
    </recommendedName>
</protein>
<dbReference type="GO" id="GO:0016491">
    <property type="term" value="F:oxidoreductase activity"/>
    <property type="evidence" value="ECO:0007669"/>
    <property type="project" value="UniProtKB-KW"/>
</dbReference>
<evidence type="ECO:0000259" key="4">
    <source>
        <dbReference type="Pfam" id="PF13460"/>
    </source>
</evidence>
<evidence type="ECO:0000256" key="2">
    <source>
        <dbReference type="ARBA" id="ARBA00022857"/>
    </source>
</evidence>
<dbReference type="SUPFAM" id="SSF51735">
    <property type="entry name" value="NAD(P)-binding Rossmann-fold domains"/>
    <property type="match status" value="1"/>
</dbReference>
<feature type="domain" description="NAD(P)-binding" evidence="4">
    <location>
        <begin position="14"/>
        <end position="99"/>
    </location>
</feature>
<keyword evidence="3" id="KW-0560">Oxidoreductase</keyword>
<keyword evidence="2" id="KW-0521">NADP</keyword>
<dbReference type="Gene3D" id="3.90.25.10">
    <property type="entry name" value="UDP-galactose 4-epimerase, domain 1"/>
    <property type="match status" value="1"/>
</dbReference>
<evidence type="ECO:0000256" key="3">
    <source>
        <dbReference type="ARBA" id="ARBA00023002"/>
    </source>
</evidence>
<sequence length="321" mass="35884">MASNIFLNKVALVGANGNIGSHILSALQAKDRFQITAISRVQSKAIFPSDVNVARVNYAEPGTLVNALKGQDALIITMSVFAHNAQEQLIRAAAQAGVPWILPNEFGMFNTEDIQNETIGSGKQRDRALIEKLGVSSWIGMTSGFWYEYSLSGGQYGIDLNKREVVYFDDGNQRLNTTTWPQTGLAVANLLSLPLSSSDGKCPTLEQHRNRMLFFSSFTLNQREMFEAAQKATGTTEKDWKISSEPAKERLMKARHRMMSGDRSSFATVLYTRYFIDDAGLYEKNQGLNNDELNLPKEDLVKATKRAVDLAKTDFWDKMYK</sequence>
<reference evidence="5" key="1">
    <citation type="submission" date="2019-11" db="EMBL/GenBank/DDBJ databases">
        <title>Bipolaris sorokiniana Genome sequencing.</title>
        <authorList>
            <person name="Wang H."/>
        </authorList>
    </citation>
    <scope>NUCLEOTIDE SEQUENCE</scope>
</reference>
<dbReference type="PANTHER" id="PTHR47706">
    <property type="entry name" value="NMRA-LIKE FAMILY PROTEIN"/>
    <property type="match status" value="1"/>
</dbReference>
<comment type="similarity">
    <text evidence="1">Belongs to the NmrA-type oxidoreductase family. Isoflavone reductase subfamily.</text>
</comment>
<dbReference type="InterPro" id="IPR036291">
    <property type="entry name" value="NAD(P)-bd_dom_sf"/>
</dbReference>
<evidence type="ECO:0000256" key="1">
    <source>
        <dbReference type="ARBA" id="ARBA00005725"/>
    </source>
</evidence>
<organism evidence="5 6">
    <name type="scientific">Cochliobolus sativus</name>
    <name type="common">Common root rot and spot blotch fungus</name>
    <name type="synonym">Bipolaris sorokiniana</name>
    <dbReference type="NCBI Taxonomy" id="45130"/>
    <lineage>
        <taxon>Eukaryota</taxon>
        <taxon>Fungi</taxon>
        <taxon>Dikarya</taxon>
        <taxon>Ascomycota</taxon>
        <taxon>Pezizomycotina</taxon>
        <taxon>Dothideomycetes</taxon>
        <taxon>Pleosporomycetidae</taxon>
        <taxon>Pleosporales</taxon>
        <taxon>Pleosporineae</taxon>
        <taxon>Pleosporaceae</taxon>
        <taxon>Bipolaris</taxon>
    </lineage>
</organism>
<gene>
    <name evidence="5" type="ORF">GGP41_007312</name>
</gene>
<dbReference type="PANTHER" id="PTHR47706:SF7">
    <property type="entry name" value="CIPA-LIKE, PUTATIVE (AFU_ORTHOLOGUE AFUA_1G01630)-RELATED"/>
    <property type="match status" value="1"/>
</dbReference>
<proteinExistence type="inferred from homology"/>
<dbReference type="InterPro" id="IPR016040">
    <property type="entry name" value="NAD(P)-bd_dom"/>
</dbReference>
<dbReference type="Gene3D" id="3.40.50.720">
    <property type="entry name" value="NAD(P)-binding Rossmann-like Domain"/>
    <property type="match status" value="1"/>
</dbReference>
<evidence type="ECO:0000313" key="6">
    <source>
        <dbReference type="Proteomes" id="UP000624244"/>
    </source>
</evidence>
<dbReference type="InterPro" id="IPR051609">
    <property type="entry name" value="NmrA/Isoflavone_reductase-like"/>
</dbReference>
<accession>A0A8H5ZPJ9</accession>
<dbReference type="AlphaFoldDB" id="A0A8H5ZPJ9"/>
<evidence type="ECO:0000313" key="5">
    <source>
        <dbReference type="EMBL" id="KAF5854528.1"/>
    </source>
</evidence>
<dbReference type="EMBL" id="WNKQ01000001">
    <property type="protein sequence ID" value="KAF5854528.1"/>
    <property type="molecule type" value="Genomic_DNA"/>
</dbReference>
<name>A0A8H5ZPJ9_COCSA</name>
<dbReference type="Pfam" id="PF13460">
    <property type="entry name" value="NAD_binding_10"/>
    <property type="match status" value="1"/>
</dbReference>
<comment type="caution">
    <text evidence="5">The sequence shown here is derived from an EMBL/GenBank/DDBJ whole genome shotgun (WGS) entry which is preliminary data.</text>
</comment>
<dbReference type="Proteomes" id="UP000624244">
    <property type="component" value="Unassembled WGS sequence"/>
</dbReference>